<keyword evidence="11" id="KW-0961">Cell wall biogenesis/degradation</keyword>
<dbReference type="GO" id="GO:0009002">
    <property type="term" value="F:serine-type D-Ala-D-Ala carboxypeptidase activity"/>
    <property type="evidence" value="ECO:0007669"/>
    <property type="project" value="UniProtKB-EC"/>
</dbReference>
<feature type="region of interest" description="Disordered" evidence="14">
    <location>
        <begin position="719"/>
        <end position="760"/>
    </location>
</feature>
<evidence type="ECO:0000256" key="15">
    <source>
        <dbReference type="SAM" id="Phobius"/>
    </source>
</evidence>
<keyword evidence="19" id="KW-1185">Reference proteome</keyword>
<evidence type="ECO:0000313" key="19">
    <source>
        <dbReference type="Proteomes" id="UP000515800"/>
    </source>
</evidence>
<dbReference type="GO" id="GO:0006508">
    <property type="term" value="P:proteolysis"/>
    <property type="evidence" value="ECO:0007669"/>
    <property type="project" value="UniProtKB-KW"/>
</dbReference>
<evidence type="ECO:0000259" key="16">
    <source>
        <dbReference type="Pfam" id="PF00905"/>
    </source>
</evidence>
<evidence type="ECO:0000256" key="3">
    <source>
        <dbReference type="ARBA" id="ARBA00022645"/>
    </source>
</evidence>
<evidence type="ECO:0000256" key="10">
    <source>
        <dbReference type="ARBA" id="ARBA00023268"/>
    </source>
</evidence>
<dbReference type="GO" id="GO:0008658">
    <property type="term" value="F:penicillin binding"/>
    <property type="evidence" value="ECO:0007669"/>
    <property type="project" value="InterPro"/>
</dbReference>
<evidence type="ECO:0000256" key="7">
    <source>
        <dbReference type="ARBA" id="ARBA00022801"/>
    </source>
</evidence>
<proteinExistence type="inferred from homology"/>
<dbReference type="PANTHER" id="PTHR32282">
    <property type="entry name" value="BINDING PROTEIN TRANSPEPTIDASE, PUTATIVE-RELATED"/>
    <property type="match status" value="1"/>
</dbReference>
<gene>
    <name evidence="18" type="ORF">H9L19_07035</name>
</gene>
<evidence type="ECO:0000256" key="14">
    <source>
        <dbReference type="SAM" id="MobiDB-lite"/>
    </source>
</evidence>
<keyword evidence="10" id="KW-0511">Multifunctional enzyme</keyword>
<dbReference type="InterPro" id="IPR036950">
    <property type="entry name" value="PBP_transglycosylase"/>
</dbReference>
<feature type="transmembrane region" description="Helical" evidence="15">
    <location>
        <begin position="32"/>
        <end position="56"/>
    </location>
</feature>
<feature type="domain" description="Penicillin-binding protein transpeptidase" evidence="16">
    <location>
        <begin position="360"/>
        <end position="637"/>
    </location>
</feature>
<comment type="similarity">
    <text evidence="2">In the N-terminal section; belongs to the glycosyltransferase 51 family.</text>
</comment>
<keyword evidence="7" id="KW-0378">Hydrolase</keyword>
<feature type="region of interest" description="Disordered" evidence="14">
    <location>
        <begin position="1"/>
        <end position="23"/>
    </location>
</feature>
<dbReference type="PANTHER" id="PTHR32282:SF29">
    <property type="entry name" value="PENICILLIN-BINDING PROTEIN 1A"/>
    <property type="match status" value="1"/>
</dbReference>
<evidence type="ECO:0000256" key="4">
    <source>
        <dbReference type="ARBA" id="ARBA00022670"/>
    </source>
</evidence>
<reference evidence="18 19" key="1">
    <citation type="submission" date="2020-08" db="EMBL/GenBank/DDBJ databases">
        <title>Genome sequence of Weissella diestrammenae KACC 16890T.</title>
        <authorList>
            <person name="Hyun D.-W."/>
            <person name="Bae J.-W."/>
        </authorList>
    </citation>
    <scope>NUCLEOTIDE SEQUENCE [LARGE SCALE GENOMIC DNA]</scope>
    <source>
        <strain evidence="18 19">KACC 16890</strain>
    </source>
</reference>
<dbReference type="Gene3D" id="3.40.710.10">
    <property type="entry name" value="DD-peptidase/beta-lactamase superfamily"/>
    <property type="match status" value="1"/>
</dbReference>
<dbReference type="FunFam" id="1.10.3810.10:FF:000001">
    <property type="entry name" value="Penicillin-binding protein 1A"/>
    <property type="match status" value="1"/>
</dbReference>
<dbReference type="InterPro" id="IPR012338">
    <property type="entry name" value="Beta-lactam/transpept-like"/>
</dbReference>
<evidence type="ECO:0000256" key="2">
    <source>
        <dbReference type="ARBA" id="ARBA00007739"/>
    </source>
</evidence>
<keyword evidence="9" id="KW-0573">Peptidoglycan synthesis</keyword>
<evidence type="ECO:0000313" key="18">
    <source>
        <dbReference type="EMBL" id="QNN75120.1"/>
    </source>
</evidence>
<dbReference type="GO" id="GO:0009252">
    <property type="term" value="P:peptidoglycan biosynthetic process"/>
    <property type="evidence" value="ECO:0007669"/>
    <property type="project" value="UniProtKB-KW"/>
</dbReference>
<dbReference type="InterPro" id="IPR023346">
    <property type="entry name" value="Lysozyme-like_dom_sf"/>
</dbReference>
<evidence type="ECO:0000256" key="6">
    <source>
        <dbReference type="ARBA" id="ARBA00022679"/>
    </source>
</evidence>
<feature type="domain" description="Glycosyl transferase family 51" evidence="17">
    <location>
        <begin position="84"/>
        <end position="258"/>
    </location>
</feature>
<keyword evidence="6" id="KW-0808">Transferase</keyword>
<dbReference type="GO" id="GO:0030288">
    <property type="term" value="C:outer membrane-bounded periplasmic space"/>
    <property type="evidence" value="ECO:0007669"/>
    <property type="project" value="TreeGrafter"/>
</dbReference>
<keyword evidence="15" id="KW-0812">Transmembrane</keyword>
<feature type="compositionally biased region" description="Low complexity" evidence="14">
    <location>
        <begin position="720"/>
        <end position="760"/>
    </location>
</feature>
<dbReference type="InterPro" id="IPR050396">
    <property type="entry name" value="Glycosyltr_51/Transpeptidase"/>
</dbReference>
<dbReference type="Proteomes" id="UP000515800">
    <property type="component" value="Chromosome"/>
</dbReference>
<sequence>MSDQQLSRAARNGRQKKTTKKNHSKAFKITRAILLTLVGLGVVGTVIGGAVFAFWASSAPKITNQQLVGTSQSTMVDANNKVIWTSGNQKREIAQQAEYPKLMKEAVVAIEDRRFYQHGGVDLKRIIGAAFANVTGSSLGLQGGSTLTQQLVKQTVFSSAVSDQTFKRKAQEAWLATRIEKEYSKAQILTLYMNKVYLGNGVYGMKTAAQYYFGKEMKDLSVPQIALIAGLPQSPSGYDPYTNPKGAKYRRDQVLQAMSESGAITKSEAKKYQQVPIDDGLLTEHTDEQDSEQVRKVSDSYITSVLSELKAKKYDVNKDGLTIKTNLDLDIQQKAYDVVNASASNQYGIPYPNDEVQAALTITDPQTGDVIAQIGNRKQEGLSLSNLATSTGRSGGSTVKPLVDYAPAIENLNWPTYRAVDDSTSFKYAGTSIYAGDAGMSNLQPYSKQSGQPYVTMRNALSRSLNVPALHTLQGQSILPNGGTDEFVGYSNATAFLKKLGIDVSLEGSSAIGFNISTEQAATAFAAFANGGMYYAPAYINTITTQDGKVHNLESTGKRAMKTSTAFMMNSMLQSVLTSTGTFSLGFQNYVHSSYVQGAKSGTVAYASDSGYPSSAATDLWFTGFTKSASISVWTGYKEPNKTATPLNGLTGTTAHLPNEIYDTIMQYVMRRDNRDGSDWKQPSTVKKVSKYGKTEYEVSGNAKFTDPFANRVRGNYVYSSSSSTSKSSSSSESSESSSSSSEPASSSAPSVSSSTPSTQ</sequence>
<dbReference type="Pfam" id="PF00905">
    <property type="entry name" value="Transpeptidase"/>
    <property type="match status" value="1"/>
</dbReference>
<accession>A0A7G9T4U5</accession>
<dbReference type="InterPro" id="IPR001460">
    <property type="entry name" value="PCN-bd_Tpept"/>
</dbReference>
<evidence type="ECO:0000256" key="12">
    <source>
        <dbReference type="ARBA" id="ARBA00034000"/>
    </source>
</evidence>
<dbReference type="GO" id="GO:0008360">
    <property type="term" value="P:regulation of cell shape"/>
    <property type="evidence" value="ECO:0007669"/>
    <property type="project" value="UniProtKB-KW"/>
</dbReference>
<evidence type="ECO:0000256" key="1">
    <source>
        <dbReference type="ARBA" id="ARBA00007090"/>
    </source>
</evidence>
<protein>
    <submittedName>
        <fullName evidence="18">Penicillin-binding protein</fullName>
    </submittedName>
</protein>
<dbReference type="EMBL" id="CP060724">
    <property type="protein sequence ID" value="QNN75120.1"/>
    <property type="molecule type" value="Genomic_DNA"/>
</dbReference>
<dbReference type="Pfam" id="PF00912">
    <property type="entry name" value="Transgly"/>
    <property type="match status" value="1"/>
</dbReference>
<evidence type="ECO:0000256" key="8">
    <source>
        <dbReference type="ARBA" id="ARBA00022960"/>
    </source>
</evidence>
<keyword evidence="3" id="KW-0121">Carboxypeptidase</keyword>
<evidence type="ECO:0000256" key="11">
    <source>
        <dbReference type="ARBA" id="ARBA00023316"/>
    </source>
</evidence>
<dbReference type="SUPFAM" id="SSF53955">
    <property type="entry name" value="Lysozyme-like"/>
    <property type="match status" value="1"/>
</dbReference>
<comment type="similarity">
    <text evidence="1">In the C-terminal section; belongs to the transpeptidase family.</text>
</comment>
<dbReference type="SUPFAM" id="SSF56601">
    <property type="entry name" value="beta-lactamase/transpeptidase-like"/>
    <property type="match status" value="1"/>
</dbReference>
<dbReference type="RefSeq" id="WP_187528955.1">
    <property type="nucleotide sequence ID" value="NZ_CP060724.1"/>
</dbReference>
<dbReference type="Gene3D" id="1.10.3810.10">
    <property type="entry name" value="Biosynthetic peptidoglycan transglycosylase-like"/>
    <property type="match status" value="1"/>
</dbReference>
<dbReference type="GO" id="GO:0008955">
    <property type="term" value="F:peptidoglycan glycosyltransferase activity"/>
    <property type="evidence" value="ECO:0007669"/>
    <property type="project" value="UniProtKB-EC"/>
</dbReference>
<keyword evidence="15" id="KW-0472">Membrane</keyword>
<keyword evidence="8" id="KW-0133">Cell shape</keyword>
<evidence type="ECO:0000259" key="17">
    <source>
        <dbReference type="Pfam" id="PF00912"/>
    </source>
</evidence>
<comment type="catalytic activity">
    <reaction evidence="12">
        <text>Preferential cleavage: (Ac)2-L-Lys-D-Ala-|-D-Ala. Also transpeptidation of peptidyl-alanyl moieties that are N-acyl substituents of D-alanine.</text>
        <dbReference type="EC" id="3.4.16.4"/>
    </reaction>
</comment>
<keyword evidence="15" id="KW-1133">Transmembrane helix</keyword>
<dbReference type="InterPro" id="IPR001264">
    <property type="entry name" value="Glyco_trans_51"/>
</dbReference>
<evidence type="ECO:0000256" key="13">
    <source>
        <dbReference type="ARBA" id="ARBA00049902"/>
    </source>
</evidence>
<dbReference type="GO" id="GO:0071555">
    <property type="term" value="P:cell wall organization"/>
    <property type="evidence" value="ECO:0007669"/>
    <property type="project" value="UniProtKB-KW"/>
</dbReference>
<dbReference type="KEGG" id="wdi:H9L19_07035"/>
<dbReference type="AlphaFoldDB" id="A0A7G9T4U5"/>
<organism evidence="18 19">
    <name type="scientific">Weissella diestrammenae</name>
    <dbReference type="NCBI Taxonomy" id="1162633"/>
    <lineage>
        <taxon>Bacteria</taxon>
        <taxon>Bacillati</taxon>
        <taxon>Bacillota</taxon>
        <taxon>Bacilli</taxon>
        <taxon>Lactobacillales</taxon>
        <taxon>Lactobacillaceae</taxon>
        <taxon>Weissella</taxon>
    </lineage>
</organism>
<keyword evidence="5" id="KW-0328">Glycosyltransferase</keyword>
<name>A0A7G9T4U5_9LACO</name>
<keyword evidence="4" id="KW-0645">Protease</keyword>
<feature type="compositionally biased region" description="Basic residues" evidence="14">
    <location>
        <begin position="11"/>
        <end position="23"/>
    </location>
</feature>
<evidence type="ECO:0000256" key="5">
    <source>
        <dbReference type="ARBA" id="ARBA00022676"/>
    </source>
</evidence>
<comment type="catalytic activity">
    <reaction evidence="13">
        <text>[GlcNAc-(1-&gt;4)-Mur2Ac(oyl-L-Ala-gamma-D-Glu-L-Lys-D-Ala-D-Ala)](n)-di-trans,octa-cis-undecaprenyl diphosphate + beta-D-GlcNAc-(1-&gt;4)-Mur2Ac(oyl-L-Ala-gamma-D-Glu-L-Lys-D-Ala-D-Ala)-di-trans,octa-cis-undecaprenyl diphosphate = [GlcNAc-(1-&gt;4)-Mur2Ac(oyl-L-Ala-gamma-D-Glu-L-Lys-D-Ala-D-Ala)](n+1)-di-trans,octa-cis-undecaprenyl diphosphate + di-trans,octa-cis-undecaprenyl diphosphate + H(+)</text>
        <dbReference type="Rhea" id="RHEA:23708"/>
        <dbReference type="Rhea" id="RHEA-COMP:9602"/>
        <dbReference type="Rhea" id="RHEA-COMP:9603"/>
        <dbReference type="ChEBI" id="CHEBI:15378"/>
        <dbReference type="ChEBI" id="CHEBI:58405"/>
        <dbReference type="ChEBI" id="CHEBI:60033"/>
        <dbReference type="ChEBI" id="CHEBI:78435"/>
        <dbReference type="EC" id="2.4.99.28"/>
    </reaction>
</comment>
<evidence type="ECO:0000256" key="9">
    <source>
        <dbReference type="ARBA" id="ARBA00022984"/>
    </source>
</evidence>